<keyword evidence="2" id="KW-1185">Reference proteome</keyword>
<gene>
    <name evidence="1" type="ORF">L596_022488</name>
</gene>
<sequence>MPTETLDGIKVIIYIGFDQRCFGSGFGLGYPKVPGLGSDPDRVTRKLQVRVTDRVTPRFFWVYISVWLFLDLICL</sequence>
<accession>A0A4U5MLV1</accession>
<reference evidence="1 2" key="1">
    <citation type="journal article" date="2015" name="Genome Biol.">
        <title>Comparative genomics of Steinernema reveals deeply conserved gene regulatory networks.</title>
        <authorList>
            <person name="Dillman A.R."/>
            <person name="Macchietto M."/>
            <person name="Porter C.F."/>
            <person name="Rogers A."/>
            <person name="Williams B."/>
            <person name="Antoshechkin I."/>
            <person name="Lee M.M."/>
            <person name="Goodwin Z."/>
            <person name="Lu X."/>
            <person name="Lewis E.E."/>
            <person name="Goodrich-Blair H."/>
            <person name="Stock S.P."/>
            <person name="Adams B.J."/>
            <person name="Sternberg P.W."/>
            <person name="Mortazavi A."/>
        </authorList>
    </citation>
    <scope>NUCLEOTIDE SEQUENCE [LARGE SCALE GENOMIC DNA]</scope>
    <source>
        <strain evidence="1 2">ALL</strain>
    </source>
</reference>
<name>A0A4U5MLV1_STECR</name>
<proteinExistence type="predicted"/>
<dbReference type="EMBL" id="AZBU02000007">
    <property type="protein sequence ID" value="TKR70460.1"/>
    <property type="molecule type" value="Genomic_DNA"/>
</dbReference>
<organism evidence="1 2">
    <name type="scientific">Steinernema carpocapsae</name>
    <name type="common">Entomopathogenic nematode</name>
    <dbReference type="NCBI Taxonomy" id="34508"/>
    <lineage>
        <taxon>Eukaryota</taxon>
        <taxon>Metazoa</taxon>
        <taxon>Ecdysozoa</taxon>
        <taxon>Nematoda</taxon>
        <taxon>Chromadorea</taxon>
        <taxon>Rhabditida</taxon>
        <taxon>Tylenchina</taxon>
        <taxon>Panagrolaimomorpha</taxon>
        <taxon>Strongyloidoidea</taxon>
        <taxon>Steinernematidae</taxon>
        <taxon>Steinernema</taxon>
    </lineage>
</organism>
<evidence type="ECO:0000313" key="1">
    <source>
        <dbReference type="EMBL" id="TKR70460.1"/>
    </source>
</evidence>
<evidence type="ECO:0000313" key="2">
    <source>
        <dbReference type="Proteomes" id="UP000298663"/>
    </source>
</evidence>
<protein>
    <submittedName>
        <fullName evidence="1">Uncharacterized protein</fullName>
    </submittedName>
</protein>
<reference evidence="1 2" key="2">
    <citation type="journal article" date="2019" name="G3 (Bethesda)">
        <title>Hybrid Assembly of the Genome of the Entomopathogenic Nematode Steinernema carpocapsae Identifies the X-Chromosome.</title>
        <authorList>
            <person name="Serra L."/>
            <person name="Macchietto M."/>
            <person name="Macias-Munoz A."/>
            <person name="McGill C.J."/>
            <person name="Rodriguez I.M."/>
            <person name="Rodriguez B."/>
            <person name="Murad R."/>
            <person name="Mortazavi A."/>
        </authorList>
    </citation>
    <scope>NUCLEOTIDE SEQUENCE [LARGE SCALE GENOMIC DNA]</scope>
    <source>
        <strain evidence="1 2">ALL</strain>
    </source>
</reference>
<dbReference type="AlphaFoldDB" id="A0A4U5MLV1"/>
<dbReference type="Proteomes" id="UP000298663">
    <property type="component" value="Unassembled WGS sequence"/>
</dbReference>
<comment type="caution">
    <text evidence="1">The sequence shown here is derived from an EMBL/GenBank/DDBJ whole genome shotgun (WGS) entry which is preliminary data.</text>
</comment>